<dbReference type="InterPro" id="IPR056632">
    <property type="entry name" value="DUF7730"/>
</dbReference>
<dbReference type="AlphaFoldDB" id="R8BWE2"/>
<dbReference type="GeneID" id="19329422"/>
<dbReference type="KEGG" id="tmn:UCRPA7_856"/>
<keyword evidence="3" id="KW-1185">Reference proteome</keyword>
<evidence type="ECO:0000259" key="1">
    <source>
        <dbReference type="Pfam" id="PF24864"/>
    </source>
</evidence>
<organism evidence="2 3">
    <name type="scientific">Phaeoacremonium minimum (strain UCR-PA7)</name>
    <name type="common">Esca disease fungus</name>
    <name type="synonym">Togninia minima</name>
    <dbReference type="NCBI Taxonomy" id="1286976"/>
    <lineage>
        <taxon>Eukaryota</taxon>
        <taxon>Fungi</taxon>
        <taxon>Dikarya</taxon>
        <taxon>Ascomycota</taxon>
        <taxon>Pezizomycotina</taxon>
        <taxon>Sordariomycetes</taxon>
        <taxon>Sordariomycetidae</taxon>
        <taxon>Togniniales</taxon>
        <taxon>Togniniaceae</taxon>
        <taxon>Phaeoacremonium</taxon>
    </lineage>
</organism>
<reference evidence="3" key="1">
    <citation type="journal article" date="2013" name="Genome Announc.">
        <title>Draft genome sequence of the ascomycete Phaeoacremonium aleophilum strain UCR-PA7, a causal agent of the esca disease complex in grapevines.</title>
        <authorList>
            <person name="Blanco-Ulate B."/>
            <person name="Rolshausen P."/>
            <person name="Cantu D."/>
        </authorList>
    </citation>
    <scope>NUCLEOTIDE SEQUENCE [LARGE SCALE GENOMIC DNA]</scope>
    <source>
        <strain evidence="3">UCR-PA7</strain>
    </source>
</reference>
<sequence>MSFSTKDIFYDEAVEVLYSETFFRLRGISITNRFFSQAPLRCLELVRSIKLVWDDSGWLNSNMGRPQIRAAWPRLCRSLTRMRGLQNLYIGLSMDTGDADLEAYYVRELLDLDVPNFKLCIPVGLLCSHYGLAEERAYPDAPFELCRHVAGEVCSWRKEVLEAECGDWY</sequence>
<proteinExistence type="predicted"/>
<dbReference type="EMBL" id="KB932817">
    <property type="protein sequence ID" value="EOO03663.1"/>
    <property type="molecule type" value="Genomic_DNA"/>
</dbReference>
<accession>R8BWE2</accession>
<dbReference type="HOGENOM" id="CLU_1579604_0_0_1"/>
<dbReference type="Pfam" id="PF24864">
    <property type="entry name" value="DUF7730"/>
    <property type="match status" value="1"/>
</dbReference>
<evidence type="ECO:0000313" key="3">
    <source>
        <dbReference type="Proteomes" id="UP000014074"/>
    </source>
</evidence>
<dbReference type="RefSeq" id="XP_007911638.1">
    <property type="nucleotide sequence ID" value="XM_007913447.1"/>
</dbReference>
<feature type="domain" description="DUF7730" evidence="1">
    <location>
        <begin position="9"/>
        <end position="94"/>
    </location>
</feature>
<dbReference type="OrthoDB" id="4757095at2759"/>
<protein>
    <recommendedName>
        <fullName evidence="1">DUF7730 domain-containing protein</fullName>
    </recommendedName>
</protein>
<evidence type="ECO:0000313" key="2">
    <source>
        <dbReference type="EMBL" id="EOO03663.1"/>
    </source>
</evidence>
<gene>
    <name evidence="2" type="ORF">UCRPA7_856</name>
</gene>
<name>R8BWE2_PHAM7</name>
<dbReference type="Proteomes" id="UP000014074">
    <property type="component" value="Unassembled WGS sequence"/>
</dbReference>